<comment type="caution">
    <text evidence="1">The sequence shown here is derived from an EMBL/GenBank/DDBJ whole genome shotgun (WGS) entry which is preliminary data.</text>
</comment>
<dbReference type="InterPro" id="IPR032675">
    <property type="entry name" value="LRR_dom_sf"/>
</dbReference>
<evidence type="ECO:0008006" key="3">
    <source>
        <dbReference type="Google" id="ProtNLM"/>
    </source>
</evidence>
<dbReference type="STRING" id="2316362.A0A4Q2DHI7"/>
<dbReference type="SUPFAM" id="SSF52047">
    <property type="entry name" value="RNI-like"/>
    <property type="match status" value="1"/>
</dbReference>
<dbReference type="EMBL" id="SDEE01000256">
    <property type="protein sequence ID" value="RXW18571.1"/>
    <property type="molecule type" value="Genomic_DNA"/>
</dbReference>
<evidence type="ECO:0000313" key="1">
    <source>
        <dbReference type="EMBL" id="RXW18571.1"/>
    </source>
</evidence>
<accession>A0A4Q2DHI7</accession>
<reference evidence="1 2" key="1">
    <citation type="submission" date="2019-01" db="EMBL/GenBank/DDBJ databases">
        <title>Draft genome sequence of Psathyrella aberdarensis IHI B618.</title>
        <authorList>
            <person name="Buettner E."/>
            <person name="Kellner H."/>
        </authorList>
    </citation>
    <scope>NUCLEOTIDE SEQUENCE [LARGE SCALE GENOMIC DNA]</scope>
    <source>
        <strain evidence="1 2">IHI B618</strain>
    </source>
</reference>
<evidence type="ECO:0000313" key="2">
    <source>
        <dbReference type="Proteomes" id="UP000290288"/>
    </source>
</evidence>
<dbReference type="Gene3D" id="3.80.10.10">
    <property type="entry name" value="Ribonuclease Inhibitor"/>
    <property type="match status" value="1"/>
</dbReference>
<dbReference type="Proteomes" id="UP000290288">
    <property type="component" value="Unassembled WGS sequence"/>
</dbReference>
<name>A0A4Q2DHI7_9AGAR</name>
<dbReference type="OrthoDB" id="2522283at2759"/>
<proteinExistence type="predicted"/>
<gene>
    <name evidence="1" type="ORF">EST38_g7280</name>
</gene>
<sequence>MPVFDFFPELTGTAAANPWILAVALAACHYNTSSRQKPSSSLSRKLPDVAMHGLARDFISCSPSRSPPSSPQSSRPPVDMPLELVLSIVEAAYVQDSPDSIALLKTCSLVCRSWSVPVQKLLFRSVTLRTDTAYASFSAAVGAGTPHSRVLGAAIRHLRVVIDYSQPSYLHQRAFAHAVTMCPNLQELDVALYGLADSFSGADALGTVDSSRLRRRAPSFDQETLETLRSGPSIQSLSFSNWSENQECVYQLLDLWPALRSLSMSGTSPHLLPSASSTPYPGSLESLRINFQTPPSLEFMSWLLHQSQTTGSLKSLTFDRDPCPDLFDHFLDAFGPSLQSLSTPNFPCNTTRTVESSCDNLEFLRMDRPQLNPLAYKSVPKTIKHLAIGIDRDTPLQPVIDVVKGKPALEEVTVRLWNGGEGHRLLPALKIACAYRGVELRVTKDADDYKKAFMNVSCFPHRF</sequence>
<organism evidence="1 2">
    <name type="scientific">Candolleomyces aberdarensis</name>
    <dbReference type="NCBI Taxonomy" id="2316362"/>
    <lineage>
        <taxon>Eukaryota</taxon>
        <taxon>Fungi</taxon>
        <taxon>Dikarya</taxon>
        <taxon>Basidiomycota</taxon>
        <taxon>Agaricomycotina</taxon>
        <taxon>Agaricomycetes</taxon>
        <taxon>Agaricomycetidae</taxon>
        <taxon>Agaricales</taxon>
        <taxon>Agaricineae</taxon>
        <taxon>Psathyrellaceae</taxon>
        <taxon>Candolleomyces</taxon>
    </lineage>
</organism>
<keyword evidence="2" id="KW-1185">Reference proteome</keyword>
<protein>
    <recommendedName>
        <fullName evidence="3">F-box domain-containing protein</fullName>
    </recommendedName>
</protein>
<dbReference type="AlphaFoldDB" id="A0A4Q2DHI7"/>